<protein>
    <recommendedName>
        <fullName evidence="4">glucan endo-1,3-beta-D-glucosidase</fullName>
        <ecNumber evidence="4">3.2.1.39</ecNumber>
    </recommendedName>
</protein>
<evidence type="ECO:0000256" key="2">
    <source>
        <dbReference type="ARBA" id="ARBA00004609"/>
    </source>
</evidence>
<dbReference type="InterPro" id="IPR017853">
    <property type="entry name" value="GH"/>
</dbReference>
<dbReference type="FunFam" id="1.20.58.1040:FF:000002">
    <property type="entry name" value="Glucan endo-1,3-beta-glucosidase 8"/>
    <property type="match status" value="1"/>
</dbReference>
<dbReference type="Pfam" id="PF07983">
    <property type="entry name" value="X8"/>
    <property type="match status" value="1"/>
</dbReference>
<dbReference type="Gene3D" id="3.20.20.80">
    <property type="entry name" value="Glycosidases"/>
    <property type="match status" value="1"/>
</dbReference>
<dbReference type="InterPro" id="IPR012946">
    <property type="entry name" value="X8"/>
</dbReference>
<evidence type="ECO:0000256" key="13">
    <source>
        <dbReference type="ARBA" id="ARBA00023288"/>
    </source>
</evidence>
<dbReference type="HOGENOM" id="CLU_024953_2_0_1"/>
<dbReference type="EC" id="3.2.1.39" evidence="4"/>
<dbReference type="GO" id="GO:0005886">
    <property type="term" value="C:plasma membrane"/>
    <property type="evidence" value="ECO:0007669"/>
    <property type="project" value="UniProtKB-SubCell"/>
</dbReference>
<keyword evidence="10 17" id="KW-0472">Membrane</keyword>
<sequence length="488" mass="52905">MAPPLRPPAGAVAMLLLVLAVAFRAAAAATAVDVGVNWGSQLSHPLLPSSVVQMLKENGIFKVKLFDADPWPVGALVDSGIEVMLGIPNDMLEIMNSYGNAKDWVKENVTSYGDKLKIKYVAVGNEPFLKAYNGSFMKTTFPALKNIQKALNEAGIGGKVKATVPLNADVYVSPDNKPSSGAFRPDIERLMTDMVNFLHDQNSPFVVNIYPFLSLYQSDDFPFEFAFVDGGKTIQDKGGISYSNVFDANYDTLVTALKKAGVPNLKVVVGEVGWPTDGDKNANIKLAKRYYDGLLKKLSKKEGTPLRPGKMDVYMFGLFDEDMKSIMPGNFERHWGIFTYDGKPKFPMDLTGHGDDKLLAAVPGVEYLPKQWCVFDDQAKDKSKLPGNIEYACASGDCTALGYGCSCNGLDEKSNISYAFNMYFQMQDQDVRACEFDGLAKITSKNASARGCVFPVQVVSAARRATAAPAPAVVGFAAALVALVIVLV</sequence>
<dbReference type="GO" id="GO:0005975">
    <property type="term" value="P:carbohydrate metabolic process"/>
    <property type="evidence" value="ECO:0007669"/>
    <property type="project" value="InterPro"/>
</dbReference>
<evidence type="ECO:0000256" key="17">
    <source>
        <dbReference type="SAM" id="Phobius"/>
    </source>
</evidence>
<keyword evidence="14 16" id="KW-0326">Glycosidase</keyword>
<evidence type="ECO:0000256" key="11">
    <source>
        <dbReference type="ARBA" id="ARBA00023157"/>
    </source>
</evidence>
<dbReference type="Proteomes" id="UP000032180">
    <property type="component" value="Chromosome 6"/>
</dbReference>
<evidence type="ECO:0000313" key="21">
    <source>
        <dbReference type="Proteomes" id="UP000032180"/>
    </source>
</evidence>
<keyword evidence="5" id="KW-1003">Cell membrane</keyword>
<accession>A0A0D9WRN1</accession>
<evidence type="ECO:0000256" key="5">
    <source>
        <dbReference type="ARBA" id="ARBA00022475"/>
    </source>
</evidence>
<feature type="chain" id="PRO_5002348980" description="glucan endo-1,3-beta-D-glucosidase" evidence="18">
    <location>
        <begin position="29"/>
        <end position="488"/>
    </location>
</feature>
<evidence type="ECO:0000256" key="14">
    <source>
        <dbReference type="ARBA" id="ARBA00023295"/>
    </source>
</evidence>
<keyword evidence="6" id="KW-0336">GPI-anchor</keyword>
<keyword evidence="17" id="KW-0812">Transmembrane</keyword>
<feature type="domain" description="X8" evidence="19">
    <location>
        <begin position="371"/>
        <end position="454"/>
    </location>
</feature>
<keyword evidence="13" id="KW-0449">Lipoprotein</keyword>
<evidence type="ECO:0000256" key="18">
    <source>
        <dbReference type="SAM" id="SignalP"/>
    </source>
</evidence>
<evidence type="ECO:0000256" key="3">
    <source>
        <dbReference type="ARBA" id="ARBA00008773"/>
    </source>
</evidence>
<comment type="subcellular location">
    <subcellularLocation>
        <location evidence="2">Cell membrane</location>
        <topology evidence="2">Lipid-anchor</topology>
        <topology evidence="2">GPI-anchor</topology>
    </subcellularLocation>
</comment>
<evidence type="ECO:0000256" key="16">
    <source>
        <dbReference type="RuleBase" id="RU004336"/>
    </source>
</evidence>
<evidence type="ECO:0000256" key="7">
    <source>
        <dbReference type="ARBA" id="ARBA00022729"/>
    </source>
</evidence>
<keyword evidence="11" id="KW-1015">Disulfide bond</keyword>
<keyword evidence="21" id="KW-1185">Reference proteome</keyword>
<dbReference type="PROSITE" id="PS00587">
    <property type="entry name" value="GLYCOSYL_HYDROL_F17"/>
    <property type="match status" value="1"/>
</dbReference>
<keyword evidence="9" id="KW-0611">Plant defense</keyword>
<dbReference type="GO" id="GO:0042973">
    <property type="term" value="F:glucan endo-1,3-beta-D-glucosidase activity"/>
    <property type="evidence" value="ECO:0007669"/>
    <property type="project" value="UniProtKB-EC"/>
</dbReference>
<dbReference type="AlphaFoldDB" id="A0A0D9WRN1"/>
<comment type="similarity">
    <text evidence="3 15">Belongs to the glycosyl hydrolase 17 family.</text>
</comment>
<keyword evidence="7 18" id="KW-0732">Signal</keyword>
<dbReference type="STRING" id="77586.A0A0D9WRN1"/>
<evidence type="ECO:0000313" key="20">
    <source>
        <dbReference type="EnsemblPlants" id="LPERR06G16360.1"/>
    </source>
</evidence>
<dbReference type="PANTHER" id="PTHR32227">
    <property type="entry name" value="GLUCAN ENDO-1,3-BETA-GLUCOSIDASE BG1-RELATED-RELATED"/>
    <property type="match status" value="1"/>
</dbReference>
<evidence type="ECO:0000256" key="15">
    <source>
        <dbReference type="RuleBase" id="RU004335"/>
    </source>
</evidence>
<dbReference type="GO" id="GO:0098552">
    <property type="term" value="C:side of membrane"/>
    <property type="evidence" value="ECO:0007669"/>
    <property type="project" value="UniProtKB-KW"/>
</dbReference>
<organism evidence="20 21">
    <name type="scientific">Leersia perrieri</name>
    <dbReference type="NCBI Taxonomy" id="77586"/>
    <lineage>
        <taxon>Eukaryota</taxon>
        <taxon>Viridiplantae</taxon>
        <taxon>Streptophyta</taxon>
        <taxon>Embryophyta</taxon>
        <taxon>Tracheophyta</taxon>
        <taxon>Spermatophyta</taxon>
        <taxon>Magnoliopsida</taxon>
        <taxon>Liliopsida</taxon>
        <taxon>Poales</taxon>
        <taxon>Poaceae</taxon>
        <taxon>BOP clade</taxon>
        <taxon>Oryzoideae</taxon>
        <taxon>Oryzeae</taxon>
        <taxon>Oryzinae</taxon>
        <taxon>Leersia</taxon>
    </lineage>
</organism>
<evidence type="ECO:0000256" key="8">
    <source>
        <dbReference type="ARBA" id="ARBA00022801"/>
    </source>
</evidence>
<dbReference type="InterPro" id="IPR000490">
    <property type="entry name" value="Glyco_hydro_17"/>
</dbReference>
<dbReference type="SMART" id="SM00768">
    <property type="entry name" value="X8"/>
    <property type="match status" value="1"/>
</dbReference>
<evidence type="ECO:0000256" key="4">
    <source>
        <dbReference type="ARBA" id="ARBA00012780"/>
    </source>
</evidence>
<evidence type="ECO:0000256" key="9">
    <source>
        <dbReference type="ARBA" id="ARBA00022821"/>
    </source>
</evidence>
<evidence type="ECO:0000256" key="12">
    <source>
        <dbReference type="ARBA" id="ARBA00023180"/>
    </source>
</evidence>
<feature type="signal peptide" evidence="18">
    <location>
        <begin position="1"/>
        <end position="28"/>
    </location>
</feature>
<reference evidence="21" key="2">
    <citation type="submission" date="2013-12" db="EMBL/GenBank/DDBJ databases">
        <authorList>
            <person name="Yu Y."/>
            <person name="Lee S."/>
            <person name="de Baynast K."/>
            <person name="Wissotski M."/>
            <person name="Liu L."/>
            <person name="Talag J."/>
            <person name="Goicoechea J."/>
            <person name="Angelova A."/>
            <person name="Jetty R."/>
            <person name="Kudrna D."/>
            <person name="Golser W."/>
            <person name="Rivera L."/>
            <person name="Zhang J."/>
            <person name="Wing R."/>
        </authorList>
    </citation>
    <scope>NUCLEOTIDE SEQUENCE</scope>
</reference>
<dbReference type="GO" id="GO:0006952">
    <property type="term" value="P:defense response"/>
    <property type="evidence" value="ECO:0007669"/>
    <property type="project" value="UniProtKB-KW"/>
</dbReference>
<reference evidence="20 21" key="1">
    <citation type="submission" date="2012-08" db="EMBL/GenBank/DDBJ databases">
        <title>Oryza genome evolution.</title>
        <authorList>
            <person name="Wing R.A."/>
        </authorList>
    </citation>
    <scope>NUCLEOTIDE SEQUENCE</scope>
</reference>
<evidence type="ECO:0000259" key="19">
    <source>
        <dbReference type="SMART" id="SM00768"/>
    </source>
</evidence>
<evidence type="ECO:0000256" key="6">
    <source>
        <dbReference type="ARBA" id="ARBA00022622"/>
    </source>
</evidence>
<keyword evidence="12" id="KW-0325">Glycoprotein</keyword>
<keyword evidence="17" id="KW-1133">Transmembrane helix</keyword>
<dbReference type="eggNOG" id="ENOG502QTIM">
    <property type="taxonomic scope" value="Eukaryota"/>
</dbReference>
<dbReference type="Pfam" id="PF00332">
    <property type="entry name" value="Glyco_hydro_17"/>
    <property type="match status" value="1"/>
</dbReference>
<evidence type="ECO:0000256" key="10">
    <source>
        <dbReference type="ARBA" id="ARBA00023136"/>
    </source>
</evidence>
<dbReference type="InterPro" id="IPR044965">
    <property type="entry name" value="Glyco_hydro_17_plant"/>
</dbReference>
<reference evidence="20" key="3">
    <citation type="submission" date="2015-04" db="UniProtKB">
        <authorList>
            <consortium name="EnsemblPlants"/>
        </authorList>
    </citation>
    <scope>IDENTIFICATION</scope>
</reference>
<comment type="catalytic activity">
    <reaction evidence="1">
        <text>Hydrolysis of (1-&gt;3)-beta-D-glucosidic linkages in (1-&gt;3)-beta-D-glucans.</text>
        <dbReference type="EC" id="3.2.1.39"/>
    </reaction>
</comment>
<evidence type="ECO:0000256" key="1">
    <source>
        <dbReference type="ARBA" id="ARBA00000382"/>
    </source>
</evidence>
<dbReference type="FunFam" id="3.20.20.80:FF:000008">
    <property type="entry name" value="Glucan endo-1,3-beta-glucosidase 5"/>
    <property type="match status" value="1"/>
</dbReference>
<dbReference type="Gramene" id="LPERR06G16360.1">
    <property type="protein sequence ID" value="LPERR06G16360.1"/>
    <property type="gene ID" value="LPERR06G16360"/>
</dbReference>
<name>A0A0D9WRN1_9ORYZ</name>
<proteinExistence type="inferred from homology"/>
<dbReference type="Gene3D" id="1.20.58.1040">
    <property type="match status" value="1"/>
</dbReference>
<keyword evidence="8 16" id="KW-0378">Hydrolase</keyword>
<feature type="transmembrane region" description="Helical" evidence="17">
    <location>
        <begin position="468"/>
        <end position="487"/>
    </location>
</feature>
<dbReference type="EnsemblPlants" id="LPERR06G16360.1">
    <property type="protein sequence ID" value="LPERR06G16360.1"/>
    <property type="gene ID" value="LPERR06G16360"/>
</dbReference>
<dbReference type="SUPFAM" id="SSF51445">
    <property type="entry name" value="(Trans)glycosidases"/>
    <property type="match status" value="1"/>
</dbReference>